<sequence length="72" mass="8517">MRSKLKQLRIKKNLTHKVMAKELGISRSYYTSIEMGNKTPSLKTSMKIKSFLKYYKDDIFLDDKVSKRNNLD</sequence>
<dbReference type="GO" id="GO:0003700">
    <property type="term" value="F:DNA-binding transcription factor activity"/>
    <property type="evidence" value="ECO:0007669"/>
    <property type="project" value="TreeGrafter"/>
</dbReference>
<reference evidence="2" key="2">
    <citation type="submission" date="2021-06" db="EMBL/GenBank/DDBJ databases">
        <authorList>
            <consortium name="NCBI Pathogen Detection Project"/>
        </authorList>
    </citation>
    <scope>NUCLEOTIDE SEQUENCE</scope>
    <source>
        <strain evidence="2">Clostridioides</strain>
    </source>
</reference>
<dbReference type="RefSeq" id="WP_003429595.1">
    <property type="nucleotide sequence ID" value="NZ_AP025558.1"/>
</dbReference>
<dbReference type="GO" id="GO:0003677">
    <property type="term" value="F:DNA binding"/>
    <property type="evidence" value="ECO:0007669"/>
    <property type="project" value="UniProtKB-KW"/>
</dbReference>
<reference evidence="2" key="1">
    <citation type="journal article" date="2018" name="Genome Biol.">
        <title>SKESA: strategic k-mer extension for scrupulous assemblies.</title>
        <authorList>
            <person name="Souvorov A."/>
            <person name="Agarwala R."/>
            <person name="Lipman D.J."/>
        </authorList>
    </citation>
    <scope>NUCLEOTIDE SEQUENCE</scope>
    <source>
        <strain evidence="2">Clostridioides</strain>
    </source>
</reference>
<evidence type="ECO:0000256" key="1">
    <source>
        <dbReference type="ARBA" id="ARBA00023125"/>
    </source>
</evidence>
<gene>
    <name evidence="2" type="ORF">KRQ00_002012</name>
</gene>
<evidence type="ECO:0000313" key="3">
    <source>
        <dbReference type="Proteomes" id="UP000879542"/>
    </source>
</evidence>
<dbReference type="PROSITE" id="PS50943">
    <property type="entry name" value="HTH_CROC1"/>
    <property type="match status" value="1"/>
</dbReference>
<dbReference type="InterPro" id="IPR010982">
    <property type="entry name" value="Lambda_DNA-bd_dom_sf"/>
</dbReference>
<dbReference type="InterPro" id="IPR001387">
    <property type="entry name" value="Cro/C1-type_HTH"/>
</dbReference>
<organism evidence="2 3">
    <name type="scientific">Clostridioides difficile</name>
    <name type="common">Peptoclostridium difficile</name>
    <dbReference type="NCBI Taxonomy" id="1496"/>
    <lineage>
        <taxon>Bacteria</taxon>
        <taxon>Bacillati</taxon>
        <taxon>Bacillota</taxon>
        <taxon>Clostridia</taxon>
        <taxon>Peptostreptococcales</taxon>
        <taxon>Peptostreptococcaceae</taxon>
        <taxon>Clostridioides</taxon>
    </lineage>
</organism>
<comment type="caution">
    <text evidence="2">The sequence shown here is derived from an EMBL/GenBank/DDBJ whole genome shotgun (WGS) entry which is preliminary data.</text>
</comment>
<dbReference type="PANTHER" id="PTHR46797:SF1">
    <property type="entry name" value="METHYLPHOSPHONATE SYNTHASE"/>
    <property type="match status" value="1"/>
</dbReference>
<dbReference type="SUPFAM" id="SSF47413">
    <property type="entry name" value="lambda repressor-like DNA-binding domains"/>
    <property type="match status" value="1"/>
</dbReference>
<dbReference type="Pfam" id="PF01381">
    <property type="entry name" value="HTH_3"/>
    <property type="match status" value="1"/>
</dbReference>
<accession>A0A9P4D9W2</accession>
<name>A0A9P4D9W2_CLODI</name>
<dbReference type="SMART" id="SM00530">
    <property type="entry name" value="HTH_XRE"/>
    <property type="match status" value="1"/>
</dbReference>
<keyword evidence="1" id="KW-0238">DNA-binding</keyword>
<dbReference type="AlphaFoldDB" id="A0A9P4D9W2"/>
<protein>
    <submittedName>
        <fullName evidence="2">Helix-turn-helix domain-containing protein</fullName>
    </submittedName>
</protein>
<dbReference type="CDD" id="cd00093">
    <property type="entry name" value="HTH_XRE"/>
    <property type="match status" value="1"/>
</dbReference>
<dbReference type="Proteomes" id="UP000879542">
    <property type="component" value="Unassembled WGS sequence"/>
</dbReference>
<dbReference type="GO" id="GO:0005829">
    <property type="term" value="C:cytosol"/>
    <property type="evidence" value="ECO:0007669"/>
    <property type="project" value="TreeGrafter"/>
</dbReference>
<dbReference type="PANTHER" id="PTHR46797">
    <property type="entry name" value="HTH-TYPE TRANSCRIPTIONAL REGULATOR"/>
    <property type="match status" value="1"/>
</dbReference>
<dbReference type="EMBL" id="DAEQIJ010000008">
    <property type="protein sequence ID" value="HBH2620249.1"/>
    <property type="molecule type" value="Genomic_DNA"/>
</dbReference>
<dbReference type="Gene3D" id="1.10.260.40">
    <property type="entry name" value="lambda repressor-like DNA-binding domains"/>
    <property type="match status" value="1"/>
</dbReference>
<evidence type="ECO:0000313" key="2">
    <source>
        <dbReference type="EMBL" id="HBH2620249.1"/>
    </source>
</evidence>
<proteinExistence type="predicted"/>
<dbReference type="InterPro" id="IPR050807">
    <property type="entry name" value="TransReg_Diox_bact_type"/>
</dbReference>